<protein>
    <recommendedName>
        <fullName evidence="2">Myb/SANT-like DNA-binding domain-containing protein</fullName>
    </recommendedName>
</protein>
<comment type="caution">
    <text evidence="3">The sequence shown here is derived from an EMBL/GenBank/DDBJ whole genome shotgun (WGS) entry which is preliminary data.</text>
</comment>
<dbReference type="Pfam" id="PF13837">
    <property type="entry name" value="Myb_DNA-bind_4"/>
    <property type="match status" value="1"/>
</dbReference>
<feature type="region of interest" description="Disordered" evidence="1">
    <location>
        <begin position="99"/>
        <end position="200"/>
    </location>
</feature>
<dbReference type="PANTHER" id="PTHR47595">
    <property type="entry name" value="HEAT SHOCK 70 KDA PROTEIN 14"/>
    <property type="match status" value="1"/>
</dbReference>
<feature type="compositionally biased region" description="Low complexity" evidence="1">
    <location>
        <begin position="185"/>
        <end position="200"/>
    </location>
</feature>
<evidence type="ECO:0000313" key="3">
    <source>
        <dbReference type="EMBL" id="CAF0983192.1"/>
    </source>
</evidence>
<feature type="compositionally biased region" description="Acidic residues" evidence="1">
    <location>
        <begin position="161"/>
        <end position="170"/>
    </location>
</feature>
<evidence type="ECO:0000313" key="5">
    <source>
        <dbReference type="Proteomes" id="UP000677228"/>
    </source>
</evidence>
<feature type="compositionally biased region" description="Polar residues" evidence="1">
    <location>
        <begin position="307"/>
        <end position="317"/>
    </location>
</feature>
<dbReference type="FunFam" id="1.10.10.60:FF:000032">
    <property type="entry name" value="Zinc finger and SCAN domain-containing 20"/>
    <property type="match status" value="1"/>
</dbReference>
<gene>
    <name evidence="3" type="ORF">OVA965_LOCUS13693</name>
    <name evidence="4" type="ORF">TMI583_LOCUS13696</name>
</gene>
<evidence type="ECO:0000256" key="1">
    <source>
        <dbReference type="SAM" id="MobiDB-lite"/>
    </source>
</evidence>
<dbReference type="Proteomes" id="UP000682733">
    <property type="component" value="Unassembled WGS sequence"/>
</dbReference>
<organism evidence="3 5">
    <name type="scientific">Didymodactylos carnosus</name>
    <dbReference type="NCBI Taxonomy" id="1234261"/>
    <lineage>
        <taxon>Eukaryota</taxon>
        <taxon>Metazoa</taxon>
        <taxon>Spiralia</taxon>
        <taxon>Gnathifera</taxon>
        <taxon>Rotifera</taxon>
        <taxon>Eurotatoria</taxon>
        <taxon>Bdelloidea</taxon>
        <taxon>Philodinida</taxon>
        <taxon>Philodinidae</taxon>
        <taxon>Didymodactylos</taxon>
    </lineage>
</organism>
<dbReference type="InterPro" id="IPR044822">
    <property type="entry name" value="Myb_DNA-bind_4"/>
</dbReference>
<evidence type="ECO:0000313" key="4">
    <source>
        <dbReference type="EMBL" id="CAF3753688.1"/>
    </source>
</evidence>
<reference evidence="3" key="1">
    <citation type="submission" date="2021-02" db="EMBL/GenBank/DDBJ databases">
        <authorList>
            <person name="Nowell W R."/>
        </authorList>
    </citation>
    <scope>NUCLEOTIDE SEQUENCE</scope>
</reference>
<dbReference type="EMBL" id="CAJOBA010005754">
    <property type="protein sequence ID" value="CAF3753688.1"/>
    <property type="molecule type" value="Genomic_DNA"/>
</dbReference>
<evidence type="ECO:0000259" key="2">
    <source>
        <dbReference type="Pfam" id="PF13837"/>
    </source>
</evidence>
<accession>A0A8S2DR85</accession>
<dbReference type="PANTHER" id="PTHR47595:SF1">
    <property type="entry name" value="MYB_SANT-LIKE DNA-BINDING DOMAIN-CONTAINING PROTEIN"/>
    <property type="match status" value="1"/>
</dbReference>
<feature type="compositionally biased region" description="Polar residues" evidence="1">
    <location>
        <begin position="332"/>
        <end position="343"/>
    </location>
</feature>
<proteinExistence type="predicted"/>
<dbReference type="Gene3D" id="1.10.10.60">
    <property type="entry name" value="Homeodomain-like"/>
    <property type="match status" value="1"/>
</dbReference>
<sequence length="343" mass="40012">MPRGISWSYNETDALIQIWADENTQYALKSNSRNRCVYEDIAKRLQILGINRNADQCQMRIKLLKKLYRQAKETINRGDNNQRTCPFYEEIDTILGNTSFTDDNTINNEYEQNHDNEDEQQQVENNNYCSNITEDDGDDDLKTKTNFSETKENDNSHEDESLFEQEEEDNESNHQILPPLPLHMNNKPKSTTNTNKSSSSYYNDSLALAIEKLIDYKNKSENRWYQFLKDQSELEKKRREQDRQYQLQILQILIRATTAQQTNQYQQQQSLPLTTFQQLLTGFDPTTIAAVLSTVGNQQQQQKQNKRPSASSPTGLSESKMKKLHRIKQELISPNAQSYDDIE</sequence>
<name>A0A8S2DR85_9BILA</name>
<feature type="domain" description="Myb/SANT-like DNA-binding" evidence="2">
    <location>
        <begin position="7"/>
        <end position="93"/>
    </location>
</feature>
<feature type="compositionally biased region" description="Basic and acidic residues" evidence="1">
    <location>
        <begin position="149"/>
        <end position="160"/>
    </location>
</feature>
<dbReference type="EMBL" id="CAJNOK010005748">
    <property type="protein sequence ID" value="CAF0983192.1"/>
    <property type="molecule type" value="Genomic_DNA"/>
</dbReference>
<dbReference type="AlphaFoldDB" id="A0A8S2DR85"/>
<feature type="region of interest" description="Disordered" evidence="1">
    <location>
        <begin position="296"/>
        <end position="343"/>
    </location>
</feature>
<dbReference type="Proteomes" id="UP000677228">
    <property type="component" value="Unassembled WGS sequence"/>
</dbReference>